<dbReference type="HOGENOM" id="CLU_2212575_0_0_1"/>
<keyword evidence="3" id="KW-1185">Reference proteome</keyword>
<protein>
    <submittedName>
        <fullName evidence="2">Uncharacterized protein</fullName>
    </submittedName>
</protein>
<dbReference type="KEGG" id="dpx:DAPPUDRAFT_235986"/>
<proteinExistence type="predicted"/>
<evidence type="ECO:0000313" key="2">
    <source>
        <dbReference type="EMBL" id="EFX87082.1"/>
    </source>
</evidence>
<name>E9FZM3_DAPPU</name>
<sequence length="107" mass="11586">MMKPEQVSVRSVITTSSLEQQQQQQQLDVDAIAEVNLSWSGRELMARLASSIDSTSLLLVDTINDQSSSAAGPSSGLITRARSLGHCRSPSSRTEYHNFHSGALAVR</sequence>
<feature type="region of interest" description="Disordered" evidence="1">
    <location>
        <begin position="84"/>
        <end position="107"/>
    </location>
</feature>
<dbReference type="AlphaFoldDB" id="E9FZM3"/>
<dbReference type="Proteomes" id="UP000000305">
    <property type="component" value="Unassembled WGS sequence"/>
</dbReference>
<evidence type="ECO:0000313" key="3">
    <source>
        <dbReference type="Proteomes" id="UP000000305"/>
    </source>
</evidence>
<dbReference type="InParanoid" id="E9FZM3"/>
<reference evidence="2 3" key="1">
    <citation type="journal article" date="2011" name="Science">
        <title>The ecoresponsive genome of Daphnia pulex.</title>
        <authorList>
            <person name="Colbourne J.K."/>
            <person name="Pfrender M.E."/>
            <person name="Gilbert D."/>
            <person name="Thomas W.K."/>
            <person name="Tucker A."/>
            <person name="Oakley T.H."/>
            <person name="Tokishita S."/>
            <person name="Aerts A."/>
            <person name="Arnold G.J."/>
            <person name="Basu M.K."/>
            <person name="Bauer D.J."/>
            <person name="Caceres C.E."/>
            <person name="Carmel L."/>
            <person name="Casola C."/>
            <person name="Choi J.H."/>
            <person name="Detter J.C."/>
            <person name="Dong Q."/>
            <person name="Dusheyko S."/>
            <person name="Eads B.D."/>
            <person name="Frohlich T."/>
            <person name="Geiler-Samerotte K.A."/>
            <person name="Gerlach D."/>
            <person name="Hatcher P."/>
            <person name="Jogdeo S."/>
            <person name="Krijgsveld J."/>
            <person name="Kriventseva E.V."/>
            <person name="Kultz D."/>
            <person name="Laforsch C."/>
            <person name="Lindquist E."/>
            <person name="Lopez J."/>
            <person name="Manak J.R."/>
            <person name="Muller J."/>
            <person name="Pangilinan J."/>
            <person name="Patwardhan R.P."/>
            <person name="Pitluck S."/>
            <person name="Pritham E.J."/>
            <person name="Rechtsteiner A."/>
            <person name="Rho M."/>
            <person name="Rogozin I.B."/>
            <person name="Sakarya O."/>
            <person name="Salamov A."/>
            <person name="Schaack S."/>
            <person name="Shapiro H."/>
            <person name="Shiga Y."/>
            <person name="Skalitzky C."/>
            <person name="Smith Z."/>
            <person name="Souvorov A."/>
            <person name="Sung W."/>
            <person name="Tang Z."/>
            <person name="Tsuchiya D."/>
            <person name="Tu H."/>
            <person name="Vos H."/>
            <person name="Wang M."/>
            <person name="Wolf Y.I."/>
            <person name="Yamagata H."/>
            <person name="Yamada T."/>
            <person name="Ye Y."/>
            <person name="Shaw J.R."/>
            <person name="Andrews J."/>
            <person name="Crease T.J."/>
            <person name="Tang H."/>
            <person name="Lucas S.M."/>
            <person name="Robertson H.M."/>
            <person name="Bork P."/>
            <person name="Koonin E.V."/>
            <person name="Zdobnov E.M."/>
            <person name="Grigoriev I.V."/>
            <person name="Lynch M."/>
            <person name="Boore J.L."/>
        </authorList>
    </citation>
    <scope>NUCLEOTIDE SEQUENCE [LARGE SCALE GENOMIC DNA]</scope>
</reference>
<accession>E9FZM3</accession>
<dbReference type="EMBL" id="GL732528">
    <property type="protein sequence ID" value="EFX87082.1"/>
    <property type="molecule type" value="Genomic_DNA"/>
</dbReference>
<organism evidence="2 3">
    <name type="scientific">Daphnia pulex</name>
    <name type="common">Water flea</name>
    <dbReference type="NCBI Taxonomy" id="6669"/>
    <lineage>
        <taxon>Eukaryota</taxon>
        <taxon>Metazoa</taxon>
        <taxon>Ecdysozoa</taxon>
        <taxon>Arthropoda</taxon>
        <taxon>Crustacea</taxon>
        <taxon>Branchiopoda</taxon>
        <taxon>Diplostraca</taxon>
        <taxon>Cladocera</taxon>
        <taxon>Anomopoda</taxon>
        <taxon>Daphniidae</taxon>
        <taxon>Daphnia</taxon>
    </lineage>
</organism>
<gene>
    <name evidence="2" type="ORF">DAPPUDRAFT_235986</name>
</gene>
<evidence type="ECO:0000256" key="1">
    <source>
        <dbReference type="SAM" id="MobiDB-lite"/>
    </source>
</evidence>